<sequence>MSGKAFRFFGHLKLHVYTMLLIAVTFVWMALPYNNGLDMAVHKWTQLIKIAGPEKEKSSPDSVIFIDVSASKYLVPLNMDSTENEVITNRKYLAQLFQYIAAHQCRVRYILTDVVFDTPTPDDSALLVSIQALGNKLLAVNSYVADTLQQNILGVRAATATMRLQSGAIYKIPFTGSRGDTMVPLKIYLDVHPDGAVVHRFYTRFQQAGIAFNTQIPEMYLRAHDFTEGNYPKVSLGELVALMNISPELFDLYLKNRYILVGDFKNDLHETYLNTQPGTLILFNAFWQLESRRQIISVWYLLVLYLFIYVVVWLQWRRKSFIYNIALKPMYFQAFDLPFNIISVSLLLIVFTVLSALVFHVNISIFHLIVIFSLVDIWQLIAGKLDRKSSRWGIAIKVIER</sequence>
<dbReference type="STRING" id="1419482.SAMN05444266_110225"/>
<dbReference type="InterPro" id="IPR007890">
    <property type="entry name" value="CHASE2"/>
</dbReference>
<organism evidence="3 4">
    <name type="scientific">Chitinophaga jiangningensis</name>
    <dbReference type="NCBI Taxonomy" id="1419482"/>
    <lineage>
        <taxon>Bacteria</taxon>
        <taxon>Pseudomonadati</taxon>
        <taxon>Bacteroidota</taxon>
        <taxon>Chitinophagia</taxon>
        <taxon>Chitinophagales</taxon>
        <taxon>Chitinophagaceae</taxon>
        <taxon>Chitinophaga</taxon>
    </lineage>
</organism>
<accession>A0A1M7LB44</accession>
<feature type="transmembrane region" description="Helical" evidence="1">
    <location>
        <begin position="298"/>
        <end position="316"/>
    </location>
</feature>
<dbReference type="AlphaFoldDB" id="A0A1M7LB44"/>
<evidence type="ECO:0000256" key="1">
    <source>
        <dbReference type="SAM" id="Phobius"/>
    </source>
</evidence>
<feature type="transmembrane region" description="Helical" evidence="1">
    <location>
        <begin position="337"/>
        <end position="359"/>
    </location>
</feature>
<keyword evidence="1" id="KW-0472">Membrane</keyword>
<feature type="domain" description="CHASE2" evidence="2">
    <location>
        <begin position="84"/>
        <end position="311"/>
    </location>
</feature>
<name>A0A1M7LB44_9BACT</name>
<dbReference type="Pfam" id="PF05226">
    <property type="entry name" value="CHASE2"/>
    <property type="match status" value="1"/>
</dbReference>
<dbReference type="EMBL" id="FRBL01000010">
    <property type="protein sequence ID" value="SHM75060.1"/>
    <property type="molecule type" value="Genomic_DNA"/>
</dbReference>
<evidence type="ECO:0000313" key="4">
    <source>
        <dbReference type="Proteomes" id="UP000184420"/>
    </source>
</evidence>
<feature type="transmembrane region" description="Helical" evidence="1">
    <location>
        <begin position="12"/>
        <end position="31"/>
    </location>
</feature>
<keyword evidence="1" id="KW-1133">Transmembrane helix</keyword>
<proteinExistence type="predicted"/>
<keyword evidence="1" id="KW-0812">Transmembrane</keyword>
<reference evidence="3 4" key="1">
    <citation type="submission" date="2016-11" db="EMBL/GenBank/DDBJ databases">
        <authorList>
            <person name="Jaros S."/>
            <person name="Januszkiewicz K."/>
            <person name="Wedrychowicz H."/>
        </authorList>
    </citation>
    <scope>NUCLEOTIDE SEQUENCE [LARGE SCALE GENOMIC DNA]</scope>
    <source>
        <strain evidence="3 4">DSM 27406</strain>
    </source>
</reference>
<gene>
    <name evidence="3" type="ORF">SAMN05444266_110225</name>
</gene>
<evidence type="ECO:0000259" key="2">
    <source>
        <dbReference type="Pfam" id="PF05226"/>
    </source>
</evidence>
<feature type="transmembrane region" description="Helical" evidence="1">
    <location>
        <begin position="365"/>
        <end position="382"/>
    </location>
</feature>
<protein>
    <submittedName>
        <fullName evidence="3">CHASE2 domain-containing protein</fullName>
    </submittedName>
</protein>
<dbReference type="Proteomes" id="UP000184420">
    <property type="component" value="Unassembled WGS sequence"/>
</dbReference>
<keyword evidence="4" id="KW-1185">Reference proteome</keyword>
<evidence type="ECO:0000313" key="3">
    <source>
        <dbReference type="EMBL" id="SHM75060.1"/>
    </source>
</evidence>